<organism evidence="2">
    <name type="scientific">marine metagenome</name>
    <dbReference type="NCBI Taxonomy" id="408172"/>
    <lineage>
        <taxon>unclassified sequences</taxon>
        <taxon>metagenomes</taxon>
        <taxon>ecological metagenomes</taxon>
    </lineage>
</organism>
<accession>A0A381XAS6</accession>
<reference evidence="2" key="1">
    <citation type="submission" date="2018-05" db="EMBL/GenBank/DDBJ databases">
        <authorList>
            <person name="Lanie J.A."/>
            <person name="Ng W.-L."/>
            <person name="Kazmierczak K.M."/>
            <person name="Andrzejewski T.M."/>
            <person name="Davidsen T.M."/>
            <person name="Wayne K.J."/>
            <person name="Tettelin H."/>
            <person name="Glass J.I."/>
            <person name="Rusch D."/>
            <person name="Podicherti R."/>
            <person name="Tsui H.-C.T."/>
            <person name="Winkler M.E."/>
        </authorList>
    </citation>
    <scope>NUCLEOTIDE SEQUENCE</scope>
</reference>
<gene>
    <name evidence="2" type="ORF">METZ01_LOCUS114642</name>
</gene>
<proteinExistence type="predicted"/>
<sequence>MTNDSDDNALHRASEHLQTARHLGTELSSKKLWAATGLRPIVKVIEQVADELAAAIDLVAAAVSAERARTDKTEAASHLLDQSVTRLELVTAGDEQLIDDLGAAIEAAQIELIRLERQHDLLRSRLDENS</sequence>
<evidence type="ECO:0000256" key="1">
    <source>
        <dbReference type="SAM" id="Coils"/>
    </source>
</evidence>
<dbReference type="AlphaFoldDB" id="A0A381XAS6"/>
<feature type="coiled-coil region" evidence="1">
    <location>
        <begin position="98"/>
        <end position="125"/>
    </location>
</feature>
<evidence type="ECO:0000313" key="2">
    <source>
        <dbReference type="EMBL" id="SVA61788.1"/>
    </source>
</evidence>
<name>A0A381XAS6_9ZZZZ</name>
<dbReference type="EMBL" id="UINC01014495">
    <property type="protein sequence ID" value="SVA61788.1"/>
    <property type="molecule type" value="Genomic_DNA"/>
</dbReference>
<keyword evidence="1" id="KW-0175">Coiled coil</keyword>
<protein>
    <submittedName>
        <fullName evidence="2">Uncharacterized protein</fullName>
    </submittedName>
</protein>